<gene>
    <name evidence="1" type="ORF">UFOVP185_12</name>
</gene>
<proteinExistence type="predicted"/>
<name>A0A6J7WJ96_9CAUD</name>
<protein>
    <submittedName>
        <fullName evidence="1">Uncharacterized protein</fullName>
    </submittedName>
</protein>
<dbReference type="EMBL" id="LR798242">
    <property type="protein sequence ID" value="CAB5214089.1"/>
    <property type="molecule type" value="Genomic_DNA"/>
</dbReference>
<accession>A0A6J7WJ96</accession>
<reference evidence="1" key="1">
    <citation type="submission" date="2020-05" db="EMBL/GenBank/DDBJ databases">
        <authorList>
            <person name="Chiriac C."/>
            <person name="Salcher M."/>
            <person name="Ghai R."/>
            <person name="Kavagutti S V."/>
        </authorList>
    </citation>
    <scope>NUCLEOTIDE SEQUENCE</scope>
</reference>
<organism evidence="1">
    <name type="scientific">uncultured Caudovirales phage</name>
    <dbReference type="NCBI Taxonomy" id="2100421"/>
    <lineage>
        <taxon>Viruses</taxon>
        <taxon>Duplodnaviria</taxon>
        <taxon>Heunggongvirae</taxon>
        <taxon>Uroviricota</taxon>
        <taxon>Caudoviricetes</taxon>
        <taxon>Peduoviridae</taxon>
        <taxon>Maltschvirus</taxon>
        <taxon>Maltschvirus maltsch</taxon>
    </lineage>
</organism>
<sequence length="70" mass="8505">MTRETGWKWRDGETSLKVLQRLSSAERDNYLQQVKKLPIDERSTQDEYLLRMAQLKEPEENNEKYKFLEL</sequence>
<evidence type="ECO:0000313" key="1">
    <source>
        <dbReference type="EMBL" id="CAB5214089.1"/>
    </source>
</evidence>